<keyword evidence="2" id="KW-1185">Reference proteome</keyword>
<dbReference type="Proteomes" id="UP000784294">
    <property type="component" value="Unassembled WGS sequence"/>
</dbReference>
<comment type="caution">
    <text evidence="1">The sequence shown here is derived from an EMBL/GenBank/DDBJ whole genome shotgun (WGS) entry which is preliminary data.</text>
</comment>
<evidence type="ECO:0000313" key="2">
    <source>
        <dbReference type="Proteomes" id="UP000784294"/>
    </source>
</evidence>
<gene>
    <name evidence="1" type="ORF">PXEA_LOCUS13504</name>
</gene>
<name>A0A3S5AM71_9PLAT</name>
<proteinExistence type="predicted"/>
<organism evidence="1 2">
    <name type="scientific">Protopolystoma xenopodis</name>
    <dbReference type="NCBI Taxonomy" id="117903"/>
    <lineage>
        <taxon>Eukaryota</taxon>
        <taxon>Metazoa</taxon>
        <taxon>Spiralia</taxon>
        <taxon>Lophotrochozoa</taxon>
        <taxon>Platyhelminthes</taxon>
        <taxon>Monogenea</taxon>
        <taxon>Polyopisthocotylea</taxon>
        <taxon>Polystomatidea</taxon>
        <taxon>Polystomatidae</taxon>
        <taxon>Protopolystoma</taxon>
    </lineage>
</organism>
<dbReference type="OrthoDB" id="10259630at2759"/>
<reference evidence="1" key="1">
    <citation type="submission" date="2018-11" db="EMBL/GenBank/DDBJ databases">
        <authorList>
            <consortium name="Pathogen Informatics"/>
        </authorList>
    </citation>
    <scope>NUCLEOTIDE SEQUENCE</scope>
</reference>
<dbReference type="EMBL" id="CAAALY010044574">
    <property type="protein sequence ID" value="VEL20064.1"/>
    <property type="molecule type" value="Genomic_DNA"/>
</dbReference>
<protein>
    <submittedName>
        <fullName evidence="1">Uncharacterized protein</fullName>
    </submittedName>
</protein>
<sequence>QANVKAAEQTLEFGIGHNFELRNHPWYQVVQARLLLKKGAGPEASRLLRRCLEGQGGNVSNGSKPFGKPFGMITGTRLTCGWPMATEQNVADIFSLHLDLAEAHRISGEQTTYKLI</sequence>
<feature type="non-terminal residue" evidence="1">
    <location>
        <position position="1"/>
    </location>
</feature>
<dbReference type="AlphaFoldDB" id="A0A3S5AM71"/>
<accession>A0A3S5AM71</accession>
<evidence type="ECO:0000313" key="1">
    <source>
        <dbReference type="EMBL" id="VEL20064.1"/>
    </source>
</evidence>